<evidence type="ECO:0000313" key="3">
    <source>
        <dbReference type="Proteomes" id="UP000247702"/>
    </source>
</evidence>
<accession>A0A2Z6RS00</accession>
<organism evidence="2 3">
    <name type="scientific">Rhizophagus clarus</name>
    <dbReference type="NCBI Taxonomy" id="94130"/>
    <lineage>
        <taxon>Eukaryota</taxon>
        <taxon>Fungi</taxon>
        <taxon>Fungi incertae sedis</taxon>
        <taxon>Mucoromycota</taxon>
        <taxon>Glomeromycotina</taxon>
        <taxon>Glomeromycetes</taxon>
        <taxon>Glomerales</taxon>
        <taxon>Glomeraceae</taxon>
        <taxon>Rhizophagus</taxon>
    </lineage>
</organism>
<feature type="compositionally biased region" description="Low complexity" evidence="1">
    <location>
        <begin position="1"/>
        <end position="19"/>
    </location>
</feature>
<sequence>MSNNNRNNNTSARTLRSSSKGVQPAATFDFTFTSNAADPPPWSKDTATNNALQADLAADKERIKQSNLQSERNVASDLFANTPNHPPKTYLFRGKTKSTNSRSHLSRAQAPSQHKIVNNLNGTNHIPAPAAPAVTPKVTNQNDQQQNDQMPVKEIVNSAMDVDLPSDNNENSDQQSITIEKPLDYVTLVALDNITGSKPSKILTIKEALAKYNVKYNINLGITRLQKQAKVTFNDKDSYDKFLKMEIILQLKDDNSDDIKNITLNISPLKPEKQVTTFDQQKENTNHRTIQVIDIPAYRKDAEIRASFEILGEIERLYTKGAGFYQIAYITYKSQEALTYFETNWGYHVGKDTVRVLPLSLNQEDRTIRKQFPLKLSGLAYNTSGYDLEPVLLKCKAKSCFIPAAMIRERYSKCQYTYIHFSCDED</sequence>
<feature type="region of interest" description="Disordered" evidence="1">
    <location>
        <begin position="78"/>
        <end position="111"/>
    </location>
</feature>
<reference evidence="2 3" key="1">
    <citation type="submission" date="2017-11" db="EMBL/GenBank/DDBJ databases">
        <title>The genome of Rhizophagus clarus HR1 reveals common genetic basis of auxotrophy among arbuscular mycorrhizal fungi.</title>
        <authorList>
            <person name="Kobayashi Y."/>
        </authorList>
    </citation>
    <scope>NUCLEOTIDE SEQUENCE [LARGE SCALE GENOMIC DNA]</scope>
    <source>
        <strain evidence="2 3">HR1</strain>
    </source>
</reference>
<proteinExistence type="predicted"/>
<dbReference type="Proteomes" id="UP000247702">
    <property type="component" value="Unassembled WGS sequence"/>
</dbReference>
<evidence type="ECO:0008006" key="4">
    <source>
        <dbReference type="Google" id="ProtNLM"/>
    </source>
</evidence>
<feature type="region of interest" description="Disordered" evidence="1">
    <location>
        <begin position="1"/>
        <end position="22"/>
    </location>
</feature>
<comment type="caution">
    <text evidence="2">The sequence shown here is derived from an EMBL/GenBank/DDBJ whole genome shotgun (WGS) entry which is preliminary data.</text>
</comment>
<evidence type="ECO:0000256" key="1">
    <source>
        <dbReference type="SAM" id="MobiDB-lite"/>
    </source>
</evidence>
<dbReference type="STRING" id="94130.A0A2Z6RS00"/>
<evidence type="ECO:0000313" key="2">
    <source>
        <dbReference type="EMBL" id="GBB99769.1"/>
    </source>
</evidence>
<dbReference type="AlphaFoldDB" id="A0A2Z6RS00"/>
<protein>
    <recommendedName>
        <fullName evidence="4">RRM domain-containing protein</fullName>
    </recommendedName>
</protein>
<name>A0A2Z6RS00_9GLOM</name>
<keyword evidence="3" id="KW-1185">Reference proteome</keyword>
<gene>
    <name evidence="2" type="ORF">RclHR1_36280001</name>
</gene>
<dbReference type="EMBL" id="BEXD01002922">
    <property type="protein sequence ID" value="GBB99769.1"/>
    <property type="molecule type" value="Genomic_DNA"/>
</dbReference>